<dbReference type="Proteomes" id="UP000634136">
    <property type="component" value="Unassembled WGS sequence"/>
</dbReference>
<name>A0A834VX98_9FABA</name>
<sequence length="22" mass="2695">MAFLGYWILQYLHELLPKVFVN</sequence>
<evidence type="ECO:0000313" key="2">
    <source>
        <dbReference type="Proteomes" id="UP000634136"/>
    </source>
</evidence>
<comment type="caution">
    <text evidence="1">The sequence shown here is derived from an EMBL/GenBank/DDBJ whole genome shotgun (WGS) entry which is preliminary data.</text>
</comment>
<gene>
    <name evidence="1" type="ORF">G2W53_040489</name>
</gene>
<evidence type="ECO:0000313" key="1">
    <source>
        <dbReference type="EMBL" id="KAF7801378.1"/>
    </source>
</evidence>
<keyword evidence="2" id="KW-1185">Reference proteome</keyword>
<proteinExistence type="predicted"/>
<accession>A0A834VX98</accession>
<protein>
    <submittedName>
        <fullName evidence="1">Uncharacterized protein</fullName>
    </submittedName>
</protein>
<dbReference type="AlphaFoldDB" id="A0A834VX98"/>
<reference evidence="1" key="1">
    <citation type="submission" date="2020-09" db="EMBL/GenBank/DDBJ databases">
        <title>Genome-Enabled Discovery of Anthraquinone Biosynthesis in Senna tora.</title>
        <authorList>
            <person name="Kang S.-H."/>
            <person name="Pandey R.P."/>
            <person name="Lee C.-M."/>
            <person name="Sim J.-S."/>
            <person name="Jeong J.-T."/>
            <person name="Choi B.-S."/>
            <person name="Jung M."/>
            <person name="Ginzburg D."/>
            <person name="Zhao K."/>
            <person name="Won S.Y."/>
            <person name="Oh T.-J."/>
            <person name="Yu Y."/>
            <person name="Kim N.-H."/>
            <person name="Lee O.R."/>
            <person name="Lee T.-H."/>
            <person name="Bashyal P."/>
            <person name="Kim T.-S."/>
            <person name="Lee W.-H."/>
            <person name="Kawkins C."/>
            <person name="Kim C.-K."/>
            <person name="Kim J.S."/>
            <person name="Ahn B.O."/>
            <person name="Rhee S.Y."/>
            <person name="Sohng J.K."/>
        </authorList>
    </citation>
    <scope>NUCLEOTIDE SEQUENCE</scope>
    <source>
        <tissue evidence="1">Leaf</tissue>
    </source>
</reference>
<dbReference type="EMBL" id="JAAIUW010000013">
    <property type="protein sequence ID" value="KAF7801378.1"/>
    <property type="molecule type" value="Genomic_DNA"/>
</dbReference>
<organism evidence="1 2">
    <name type="scientific">Senna tora</name>
    <dbReference type="NCBI Taxonomy" id="362788"/>
    <lineage>
        <taxon>Eukaryota</taxon>
        <taxon>Viridiplantae</taxon>
        <taxon>Streptophyta</taxon>
        <taxon>Embryophyta</taxon>
        <taxon>Tracheophyta</taxon>
        <taxon>Spermatophyta</taxon>
        <taxon>Magnoliopsida</taxon>
        <taxon>eudicotyledons</taxon>
        <taxon>Gunneridae</taxon>
        <taxon>Pentapetalae</taxon>
        <taxon>rosids</taxon>
        <taxon>fabids</taxon>
        <taxon>Fabales</taxon>
        <taxon>Fabaceae</taxon>
        <taxon>Caesalpinioideae</taxon>
        <taxon>Cassia clade</taxon>
        <taxon>Senna</taxon>
    </lineage>
</organism>